<dbReference type="InterPro" id="IPR000700">
    <property type="entry name" value="PAS-assoc_C"/>
</dbReference>
<evidence type="ECO:0000313" key="9">
    <source>
        <dbReference type="Proteomes" id="UP000270046"/>
    </source>
</evidence>
<dbReference type="Gene3D" id="2.10.70.100">
    <property type="match status" value="1"/>
</dbReference>
<evidence type="ECO:0000313" key="8">
    <source>
        <dbReference type="EMBL" id="AYL97989.1"/>
    </source>
</evidence>
<dbReference type="CDD" id="cd00130">
    <property type="entry name" value="PAS"/>
    <property type="match status" value="3"/>
</dbReference>
<reference evidence="8 9" key="1">
    <citation type="submission" date="2018-10" db="EMBL/GenBank/DDBJ databases">
        <title>Genome sequencing of Mucilaginibacter sp. HYN0043.</title>
        <authorList>
            <person name="Kim M."/>
            <person name="Yi H."/>
        </authorList>
    </citation>
    <scope>NUCLEOTIDE SEQUENCE [LARGE SCALE GENOMIC DNA]</scope>
    <source>
        <strain evidence="8 9">HYN0043</strain>
    </source>
</reference>
<feature type="domain" description="PAS" evidence="6">
    <location>
        <begin position="586"/>
        <end position="639"/>
    </location>
</feature>
<dbReference type="SUPFAM" id="SSF55785">
    <property type="entry name" value="PYP-like sensor domain (PAS domain)"/>
    <property type="match status" value="4"/>
</dbReference>
<feature type="domain" description="PAC" evidence="7">
    <location>
        <begin position="222"/>
        <end position="273"/>
    </location>
</feature>
<dbReference type="Proteomes" id="UP000270046">
    <property type="component" value="Chromosome"/>
</dbReference>
<dbReference type="OrthoDB" id="6231665at2"/>
<evidence type="ECO:0000256" key="1">
    <source>
        <dbReference type="ARBA" id="ARBA00000085"/>
    </source>
</evidence>
<dbReference type="SMART" id="SM00086">
    <property type="entry name" value="PAC"/>
    <property type="match status" value="4"/>
</dbReference>
<dbReference type="InterPro" id="IPR035965">
    <property type="entry name" value="PAS-like_dom_sf"/>
</dbReference>
<dbReference type="PANTHER" id="PTHR43304">
    <property type="entry name" value="PHYTOCHROME-LIKE PROTEIN CPH1"/>
    <property type="match status" value="1"/>
</dbReference>
<protein>
    <recommendedName>
        <fullName evidence="2">histidine kinase</fullName>
        <ecNumber evidence="2">2.7.13.3</ecNumber>
    </recommendedName>
</protein>
<accession>A0A494VUE5</accession>
<dbReference type="Pfam" id="PF13426">
    <property type="entry name" value="PAS_9"/>
    <property type="match status" value="1"/>
</dbReference>
<dbReference type="EMBL" id="CP032869">
    <property type="protein sequence ID" value="AYL97989.1"/>
    <property type="molecule type" value="Genomic_DNA"/>
</dbReference>
<dbReference type="NCBIfam" id="TIGR00229">
    <property type="entry name" value="sensory_box"/>
    <property type="match status" value="2"/>
</dbReference>
<dbReference type="PROSITE" id="PS50113">
    <property type="entry name" value="PAC"/>
    <property type="match status" value="2"/>
</dbReference>
<dbReference type="SUPFAM" id="SSF55781">
    <property type="entry name" value="GAF domain-like"/>
    <property type="match status" value="1"/>
</dbReference>
<keyword evidence="5" id="KW-0418">Kinase</keyword>
<dbReference type="GO" id="GO:0004673">
    <property type="term" value="F:protein histidine kinase activity"/>
    <property type="evidence" value="ECO:0007669"/>
    <property type="project" value="UniProtKB-EC"/>
</dbReference>
<dbReference type="InterPro" id="IPR001610">
    <property type="entry name" value="PAC"/>
</dbReference>
<feature type="domain" description="PAC" evidence="7">
    <location>
        <begin position="642"/>
        <end position="694"/>
    </location>
</feature>
<organism evidence="8 9">
    <name type="scientific">Mucilaginibacter celer</name>
    <dbReference type="NCBI Taxonomy" id="2305508"/>
    <lineage>
        <taxon>Bacteria</taxon>
        <taxon>Pseudomonadati</taxon>
        <taxon>Bacteroidota</taxon>
        <taxon>Sphingobacteriia</taxon>
        <taxon>Sphingobacteriales</taxon>
        <taxon>Sphingobacteriaceae</taxon>
        <taxon>Mucilaginibacter</taxon>
    </lineage>
</organism>
<keyword evidence="9" id="KW-1185">Reference proteome</keyword>
<proteinExistence type="predicted"/>
<dbReference type="InterPro" id="IPR013655">
    <property type="entry name" value="PAS_fold_3"/>
</dbReference>
<dbReference type="InterPro" id="IPR052162">
    <property type="entry name" value="Sensor_kinase/Photoreceptor"/>
</dbReference>
<dbReference type="EC" id="2.7.13.3" evidence="2"/>
<dbReference type="InterPro" id="IPR003018">
    <property type="entry name" value="GAF"/>
</dbReference>
<dbReference type="Gene3D" id="3.30.450.40">
    <property type="match status" value="1"/>
</dbReference>
<keyword evidence="4" id="KW-0808">Transferase</keyword>
<name>A0A494VUE5_9SPHI</name>
<evidence type="ECO:0000256" key="3">
    <source>
        <dbReference type="ARBA" id="ARBA00022553"/>
    </source>
</evidence>
<gene>
    <name evidence="8" type="ORF">HYN43_023045</name>
</gene>
<dbReference type="InterPro" id="IPR000014">
    <property type="entry name" value="PAS"/>
</dbReference>
<dbReference type="Pfam" id="PF13185">
    <property type="entry name" value="GAF_2"/>
    <property type="match status" value="1"/>
</dbReference>
<keyword evidence="3" id="KW-0597">Phosphoprotein</keyword>
<comment type="catalytic activity">
    <reaction evidence="1">
        <text>ATP + protein L-histidine = ADP + protein N-phospho-L-histidine.</text>
        <dbReference type="EC" id="2.7.13.3"/>
    </reaction>
</comment>
<dbReference type="PROSITE" id="PS50112">
    <property type="entry name" value="PAS"/>
    <property type="match status" value="2"/>
</dbReference>
<dbReference type="KEGG" id="muh:HYN43_023045"/>
<evidence type="ECO:0000259" key="7">
    <source>
        <dbReference type="PROSITE" id="PS50113"/>
    </source>
</evidence>
<evidence type="ECO:0000259" key="6">
    <source>
        <dbReference type="PROSITE" id="PS50112"/>
    </source>
</evidence>
<dbReference type="PANTHER" id="PTHR43304:SF1">
    <property type="entry name" value="PAC DOMAIN-CONTAINING PROTEIN"/>
    <property type="match status" value="1"/>
</dbReference>
<evidence type="ECO:0000256" key="4">
    <source>
        <dbReference type="ARBA" id="ARBA00022679"/>
    </source>
</evidence>
<dbReference type="RefSeq" id="WP_119406271.1">
    <property type="nucleotide sequence ID" value="NZ_CP032869.1"/>
</dbReference>
<sequence length="756" mass="86311">MIEDKYCGAVLRAAPMPTILLKADHPAYTIAFANEAYLTLAKLTEEEIVGNGFVNLFYSHYANADEILAVLHQVLQDKVAHKHSAVRYELSAPENSGTVVKYFDIFNTPLLGANGEVELIIRTINDVTDLVVTQQNERAIYQNLVKHEKLLSESQRIANIGNWEVDVINDTILWSDVLKEIYEVPLNYQPTFESSLAFYKNDKYREIIQISVNEAIEKSNVFDAELEIITVAGNKRWLRSTGKADVIEGKCVRLYGVTQDITKFKSVEKALTESRNQYQALIESVDGIVWEANAMTFEFTYISNKIHDLLGYTPEQWLSDPNFWANHIYQDDREWAVTFCQNQTEKVSDHVFDYRMTKADGSIVWIKDFVSVIEEAGKAKLLRGVMIDFTEPKLLASLDNLEKNVLELIANKEEDLHQILNIYMRGIENLLPNMKCSALQINNNRLYTLAAPSLPTEFINALNKQPIGEEAGSCSAAAYRKEKVIAADISVDPLWKHFKDEALKHNLRSCWSYPIVNSNNQVIAVFGMYYNDVKLSGAMEILVIERAVAILKVILENRERARAIEEATMLIAQGQELANFGNWQWDIKNNVVKWSDVLYNIYGVDKKNHTATYEGYLALLHPDDREPIQNIILNALHTRKDIVFEERIIRPNGEMRYLKSWGRVFCDADGEPEKMIGSCLDITTAKIAESKLWDIAWMQSHLVRAPLVRLIGLVDLLKEERMNSGEEHELLDFIMTTARELDKVVQDISDKTVNQK</sequence>
<dbReference type="InterPro" id="IPR029016">
    <property type="entry name" value="GAF-like_dom_sf"/>
</dbReference>
<evidence type="ECO:0000256" key="2">
    <source>
        <dbReference type="ARBA" id="ARBA00012438"/>
    </source>
</evidence>
<dbReference type="AlphaFoldDB" id="A0A494VUE5"/>
<feature type="domain" description="PAS" evidence="6">
    <location>
        <begin position="274"/>
        <end position="334"/>
    </location>
</feature>
<dbReference type="Pfam" id="PF08447">
    <property type="entry name" value="PAS_3"/>
    <property type="match status" value="2"/>
</dbReference>
<dbReference type="SMART" id="SM00091">
    <property type="entry name" value="PAS"/>
    <property type="match status" value="3"/>
</dbReference>
<dbReference type="Gene3D" id="3.30.450.20">
    <property type="entry name" value="PAS domain"/>
    <property type="match status" value="4"/>
</dbReference>
<evidence type="ECO:0000256" key="5">
    <source>
        <dbReference type="ARBA" id="ARBA00022777"/>
    </source>
</evidence>